<sequence length="100" mass="11170">MEKYTPAQKVLFDGAVQSVQDVLSMYVDNGSVCDIALLAMRVRPWIRITVEKRATLMDLRLNAEMMNGITEDVCIAGFRNSKAPVISAAAEKEYQRVMGE</sequence>
<organism evidence="1 2">
    <name type="scientific">Shimazuella alba</name>
    <dbReference type="NCBI Taxonomy" id="2690964"/>
    <lineage>
        <taxon>Bacteria</taxon>
        <taxon>Bacillati</taxon>
        <taxon>Bacillota</taxon>
        <taxon>Bacilli</taxon>
        <taxon>Bacillales</taxon>
        <taxon>Thermoactinomycetaceae</taxon>
        <taxon>Shimazuella</taxon>
    </lineage>
</organism>
<protein>
    <submittedName>
        <fullName evidence="1">Uncharacterized protein</fullName>
    </submittedName>
</protein>
<dbReference type="AlphaFoldDB" id="A0A6I4VM36"/>
<keyword evidence="2" id="KW-1185">Reference proteome</keyword>
<dbReference type="EMBL" id="WUUL01000001">
    <property type="protein sequence ID" value="MXQ52487.1"/>
    <property type="molecule type" value="Genomic_DNA"/>
</dbReference>
<comment type="caution">
    <text evidence="1">The sequence shown here is derived from an EMBL/GenBank/DDBJ whole genome shotgun (WGS) entry which is preliminary data.</text>
</comment>
<name>A0A6I4VM36_9BACL</name>
<dbReference type="RefSeq" id="WP_160799505.1">
    <property type="nucleotide sequence ID" value="NZ_WUUL01000001.1"/>
</dbReference>
<proteinExistence type="predicted"/>
<gene>
    <name evidence="1" type="ORF">GSM42_01700</name>
</gene>
<accession>A0A6I4VM36</accession>
<dbReference type="Proteomes" id="UP000430692">
    <property type="component" value="Unassembled WGS sequence"/>
</dbReference>
<evidence type="ECO:0000313" key="1">
    <source>
        <dbReference type="EMBL" id="MXQ52487.1"/>
    </source>
</evidence>
<reference evidence="1 2" key="1">
    <citation type="submission" date="2019-12" db="EMBL/GenBank/DDBJ databases">
        <title>Whole-genome analyses of novel actinobacteria.</title>
        <authorList>
            <person name="Sahin N."/>
            <person name="Saygin H."/>
        </authorList>
    </citation>
    <scope>NUCLEOTIDE SEQUENCE [LARGE SCALE GENOMIC DNA]</scope>
    <source>
        <strain evidence="1 2">KC615</strain>
    </source>
</reference>
<evidence type="ECO:0000313" key="2">
    <source>
        <dbReference type="Proteomes" id="UP000430692"/>
    </source>
</evidence>